<evidence type="ECO:0000313" key="2">
    <source>
        <dbReference type="EMBL" id="KZP22226.1"/>
    </source>
</evidence>
<keyword evidence="3" id="KW-1185">Reference proteome</keyword>
<sequence length="87" mass="10183">MQFRTPFYLADGKESRRRNVARLPVFTLRLAGLFVLSHFTNISRMFSLVATTRTSTQFQLTNMITDRPSLMYTRLTLRSHRLLGPFN</sequence>
<keyword evidence="1" id="KW-1133">Transmembrane helix</keyword>
<dbReference type="EMBL" id="KV417541">
    <property type="protein sequence ID" value="KZP22226.1"/>
    <property type="molecule type" value="Genomic_DNA"/>
</dbReference>
<protein>
    <submittedName>
        <fullName evidence="2">Uncharacterized protein</fullName>
    </submittedName>
</protein>
<reference evidence="2 3" key="1">
    <citation type="journal article" date="2016" name="Mol. Biol. Evol.">
        <title>Comparative Genomics of Early-Diverging Mushroom-Forming Fungi Provides Insights into the Origins of Lignocellulose Decay Capabilities.</title>
        <authorList>
            <person name="Nagy L.G."/>
            <person name="Riley R."/>
            <person name="Tritt A."/>
            <person name="Adam C."/>
            <person name="Daum C."/>
            <person name="Floudas D."/>
            <person name="Sun H."/>
            <person name="Yadav J.S."/>
            <person name="Pangilinan J."/>
            <person name="Larsson K.H."/>
            <person name="Matsuura K."/>
            <person name="Barry K."/>
            <person name="Labutti K."/>
            <person name="Kuo R."/>
            <person name="Ohm R.A."/>
            <person name="Bhattacharya S.S."/>
            <person name="Shirouzu T."/>
            <person name="Yoshinaga Y."/>
            <person name="Martin F.M."/>
            <person name="Grigoriev I.V."/>
            <person name="Hibbett D.S."/>
        </authorList>
    </citation>
    <scope>NUCLEOTIDE SEQUENCE [LARGE SCALE GENOMIC DNA]</scope>
    <source>
        <strain evidence="2 3">CBS 109695</strain>
    </source>
</reference>
<proteinExistence type="predicted"/>
<dbReference type="AlphaFoldDB" id="A0A166KT36"/>
<gene>
    <name evidence="2" type="ORF">FIBSPDRAFT_488925</name>
</gene>
<dbReference type="Proteomes" id="UP000076532">
    <property type="component" value="Unassembled WGS sequence"/>
</dbReference>
<accession>A0A166KT36</accession>
<name>A0A166KT36_9AGAM</name>
<organism evidence="2 3">
    <name type="scientific">Athelia psychrophila</name>
    <dbReference type="NCBI Taxonomy" id="1759441"/>
    <lineage>
        <taxon>Eukaryota</taxon>
        <taxon>Fungi</taxon>
        <taxon>Dikarya</taxon>
        <taxon>Basidiomycota</taxon>
        <taxon>Agaricomycotina</taxon>
        <taxon>Agaricomycetes</taxon>
        <taxon>Agaricomycetidae</taxon>
        <taxon>Atheliales</taxon>
        <taxon>Atheliaceae</taxon>
        <taxon>Athelia</taxon>
    </lineage>
</organism>
<keyword evidence="1" id="KW-0812">Transmembrane</keyword>
<keyword evidence="1" id="KW-0472">Membrane</keyword>
<feature type="transmembrane region" description="Helical" evidence="1">
    <location>
        <begin position="20"/>
        <end position="39"/>
    </location>
</feature>
<evidence type="ECO:0000256" key="1">
    <source>
        <dbReference type="SAM" id="Phobius"/>
    </source>
</evidence>
<evidence type="ECO:0000313" key="3">
    <source>
        <dbReference type="Proteomes" id="UP000076532"/>
    </source>
</evidence>